<evidence type="ECO:0000256" key="1">
    <source>
        <dbReference type="ARBA" id="ARBA00023015"/>
    </source>
</evidence>
<dbReference type="EMBL" id="CP000480">
    <property type="protein sequence ID" value="ABK73738.1"/>
    <property type="molecule type" value="Genomic_DNA"/>
</dbReference>
<dbReference type="KEGG" id="msm:MSMEG_1117"/>
<dbReference type="PATRIC" id="fig|246196.19.peg.1106"/>
<dbReference type="SMART" id="SM00345">
    <property type="entry name" value="HTH_GNTR"/>
    <property type="match status" value="1"/>
</dbReference>
<dbReference type="PANTHER" id="PTHR43537:SF24">
    <property type="entry name" value="GLUCONATE OPERON TRANSCRIPTIONAL REPRESSOR"/>
    <property type="match status" value="1"/>
</dbReference>
<dbReference type="AlphaFoldDB" id="A0QRH3"/>
<dbReference type="SUPFAM" id="SSF46785">
    <property type="entry name" value="Winged helix' DNA-binding domain"/>
    <property type="match status" value="1"/>
</dbReference>
<dbReference type="InterPro" id="IPR000524">
    <property type="entry name" value="Tscrpt_reg_HTH_GntR"/>
</dbReference>
<protein>
    <submittedName>
        <fullName evidence="5">Transcriptional regulator</fullName>
    </submittedName>
</protein>
<evidence type="ECO:0000259" key="4">
    <source>
        <dbReference type="PROSITE" id="PS50949"/>
    </source>
</evidence>
<dbReference type="KEGG" id="msb:LJ00_05555"/>
<dbReference type="Pfam" id="PF07729">
    <property type="entry name" value="FCD"/>
    <property type="match status" value="1"/>
</dbReference>
<dbReference type="Pfam" id="PF00392">
    <property type="entry name" value="GntR"/>
    <property type="match status" value="1"/>
</dbReference>
<dbReference type="Proteomes" id="UP000000757">
    <property type="component" value="Chromosome"/>
</dbReference>
<dbReference type="PRINTS" id="PR00035">
    <property type="entry name" value="HTHGNTR"/>
</dbReference>
<dbReference type="SUPFAM" id="SSF48008">
    <property type="entry name" value="GntR ligand-binding domain-like"/>
    <property type="match status" value="1"/>
</dbReference>
<accession>A0QRH3</accession>
<keyword evidence="2" id="KW-0238">DNA-binding</keyword>
<dbReference type="InterPro" id="IPR011711">
    <property type="entry name" value="GntR_C"/>
</dbReference>
<dbReference type="PaxDb" id="246196-MSMEI_1085"/>
<keyword evidence="6" id="KW-1185">Reference proteome</keyword>
<dbReference type="eggNOG" id="COG2186">
    <property type="taxonomic scope" value="Bacteria"/>
</dbReference>
<dbReference type="PANTHER" id="PTHR43537">
    <property type="entry name" value="TRANSCRIPTIONAL REGULATOR, GNTR FAMILY"/>
    <property type="match status" value="1"/>
</dbReference>
<keyword evidence="3" id="KW-0804">Transcription</keyword>
<sequence>MVNDVVFRPVRGGNIVEETVDRLVGAITLGVIPFGGQLPVERDLSQKLGVSRTTLRQAIRTLEERGVVEVRLGRGGGTFVRHRSTLPPAEEARARVVAMGDDLDDTLDYRQVLEPAAAELAARRRKPGAGEWLESLLSDTRPPTLAEYRINDARFHLAIAELAGVPSLTAAVADVEVRIAAPLALLPPWDDALERSDREHHALAYAIGRGNADEARQIMTEHLSCTAHLLRDLRLPSPS</sequence>
<evidence type="ECO:0000256" key="2">
    <source>
        <dbReference type="ARBA" id="ARBA00023125"/>
    </source>
</evidence>
<evidence type="ECO:0000256" key="3">
    <source>
        <dbReference type="ARBA" id="ARBA00023163"/>
    </source>
</evidence>
<dbReference type="SMART" id="SM00895">
    <property type="entry name" value="FCD"/>
    <property type="match status" value="1"/>
</dbReference>
<dbReference type="STRING" id="246196.MSMEG_1117"/>
<feature type="domain" description="HTH gntR-type" evidence="4">
    <location>
        <begin position="13"/>
        <end position="83"/>
    </location>
</feature>
<reference evidence="5 6" key="1">
    <citation type="submission" date="2006-10" db="EMBL/GenBank/DDBJ databases">
        <authorList>
            <person name="Fleischmann R.D."/>
            <person name="Dodson R.J."/>
            <person name="Haft D.H."/>
            <person name="Merkel J.S."/>
            <person name="Nelson W.C."/>
            <person name="Fraser C.M."/>
        </authorList>
    </citation>
    <scope>NUCLEOTIDE SEQUENCE [LARGE SCALE GENOMIC DNA]</scope>
    <source>
        <strain evidence="6">ATCC 700084 / mc(2)155</strain>
    </source>
</reference>
<organism evidence="5 6">
    <name type="scientific">Mycolicibacterium smegmatis (strain ATCC 700084 / mc(2)155)</name>
    <name type="common">Mycobacterium smegmatis</name>
    <dbReference type="NCBI Taxonomy" id="246196"/>
    <lineage>
        <taxon>Bacteria</taxon>
        <taxon>Bacillati</taxon>
        <taxon>Actinomycetota</taxon>
        <taxon>Actinomycetes</taxon>
        <taxon>Mycobacteriales</taxon>
        <taxon>Mycobacteriaceae</taxon>
        <taxon>Mycolicibacterium</taxon>
    </lineage>
</organism>
<proteinExistence type="predicted"/>
<name>A0QRH3_MYCS2</name>
<keyword evidence="1" id="KW-0805">Transcription regulation</keyword>
<dbReference type="CDD" id="cd07377">
    <property type="entry name" value="WHTH_GntR"/>
    <property type="match status" value="1"/>
</dbReference>
<dbReference type="PROSITE" id="PS50949">
    <property type="entry name" value="HTH_GNTR"/>
    <property type="match status" value="1"/>
</dbReference>
<dbReference type="InterPro" id="IPR036390">
    <property type="entry name" value="WH_DNA-bd_sf"/>
</dbReference>
<dbReference type="GO" id="GO:0003700">
    <property type="term" value="F:DNA-binding transcription factor activity"/>
    <property type="evidence" value="ECO:0007669"/>
    <property type="project" value="InterPro"/>
</dbReference>
<dbReference type="InterPro" id="IPR036388">
    <property type="entry name" value="WH-like_DNA-bd_sf"/>
</dbReference>
<dbReference type="Gene3D" id="1.10.10.10">
    <property type="entry name" value="Winged helix-like DNA-binding domain superfamily/Winged helix DNA-binding domain"/>
    <property type="match status" value="1"/>
</dbReference>
<gene>
    <name evidence="5" type="ordered locus">MSMEG_1117</name>
</gene>
<dbReference type="Gene3D" id="1.20.120.530">
    <property type="entry name" value="GntR ligand-binding domain-like"/>
    <property type="match status" value="1"/>
</dbReference>
<evidence type="ECO:0000313" key="6">
    <source>
        <dbReference type="Proteomes" id="UP000000757"/>
    </source>
</evidence>
<evidence type="ECO:0000313" key="5">
    <source>
        <dbReference type="EMBL" id="ABK73738.1"/>
    </source>
</evidence>
<dbReference type="OrthoDB" id="7989071at2"/>
<dbReference type="GO" id="GO:0003677">
    <property type="term" value="F:DNA binding"/>
    <property type="evidence" value="ECO:0007669"/>
    <property type="project" value="UniProtKB-KW"/>
</dbReference>
<dbReference type="InterPro" id="IPR008920">
    <property type="entry name" value="TF_FadR/GntR_C"/>
</dbReference>